<reference evidence="1" key="1">
    <citation type="submission" date="2019-11" db="EMBL/GenBank/DDBJ databases">
        <title>Description of new Acetobacter species.</title>
        <authorList>
            <person name="Cleenwerck I."/>
            <person name="Sombolestani A.S."/>
        </authorList>
    </citation>
    <scope>NUCLEOTIDE SEQUENCE</scope>
    <source>
        <strain evidence="1">LMG 1626</strain>
    </source>
</reference>
<sequence>MEPTTRIVVDVTFLDMPHPPRRPVPVLPEGWWIEQQFDLSVAEYRAIHGRVGRDYCWWMRQVRSDADLAHILADPCRSIFLLKERDEARGFFELEIKAPRTVNLAYFGLFPENIGRGIGRAFLYAVVAVAWSAEPHRLTVNTCTADHPRALPNYLAAGFRIIGVVREEWNIPDRLGMPIPERLRA</sequence>
<protein>
    <submittedName>
        <fullName evidence="1">GNAT family N-acetyltransferase</fullName>
    </submittedName>
</protein>
<dbReference type="RefSeq" id="WP_166315219.1">
    <property type="nucleotide sequence ID" value="NZ_WOTH01000014.1"/>
</dbReference>
<organism evidence="1 2">
    <name type="scientific">Acetobacter estunensis</name>
    <dbReference type="NCBI Taxonomy" id="104097"/>
    <lineage>
        <taxon>Bacteria</taxon>
        <taxon>Pseudomonadati</taxon>
        <taxon>Pseudomonadota</taxon>
        <taxon>Alphaproteobacteria</taxon>
        <taxon>Acetobacterales</taxon>
        <taxon>Acetobacteraceae</taxon>
        <taxon>Acetobacter</taxon>
    </lineage>
</organism>
<dbReference type="AlphaFoldDB" id="A0A967EDH2"/>
<evidence type="ECO:0000313" key="2">
    <source>
        <dbReference type="Proteomes" id="UP000597459"/>
    </source>
</evidence>
<dbReference type="SUPFAM" id="SSF55729">
    <property type="entry name" value="Acyl-CoA N-acyltransferases (Nat)"/>
    <property type="match status" value="1"/>
</dbReference>
<proteinExistence type="predicted"/>
<dbReference type="Gene3D" id="3.40.630.30">
    <property type="match status" value="1"/>
</dbReference>
<keyword evidence="2" id="KW-1185">Reference proteome</keyword>
<dbReference type="Proteomes" id="UP000597459">
    <property type="component" value="Unassembled WGS sequence"/>
</dbReference>
<gene>
    <name evidence="1" type="ORF">GOB87_08500</name>
</gene>
<accession>A0A967EDH2</accession>
<dbReference type="InterPro" id="IPR016181">
    <property type="entry name" value="Acyl_CoA_acyltransferase"/>
</dbReference>
<evidence type="ECO:0000313" key="1">
    <source>
        <dbReference type="EMBL" id="NHO53995.1"/>
    </source>
</evidence>
<name>A0A967EDH2_9PROT</name>
<comment type="caution">
    <text evidence="1">The sequence shown here is derived from an EMBL/GenBank/DDBJ whole genome shotgun (WGS) entry which is preliminary data.</text>
</comment>
<dbReference type="EMBL" id="WOTH01000014">
    <property type="protein sequence ID" value="NHO53995.1"/>
    <property type="molecule type" value="Genomic_DNA"/>
</dbReference>